<protein>
    <submittedName>
        <fullName evidence="2">Uncharacterized protein</fullName>
    </submittedName>
</protein>
<evidence type="ECO:0000313" key="3">
    <source>
        <dbReference type="Proteomes" id="UP000800097"/>
    </source>
</evidence>
<organism evidence="2 3">
    <name type="scientific">Westerdykella ornata</name>
    <dbReference type="NCBI Taxonomy" id="318751"/>
    <lineage>
        <taxon>Eukaryota</taxon>
        <taxon>Fungi</taxon>
        <taxon>Dikarya</taxon>
        <taxon>Ascomycota</taxon>
        <taxon>Pezizomycotina</taxon>
        <taxon>Dothideomycetes</taxon>
        <taxon>Pleosporomycetidae</taxon>
        <taxon>Pleosporales</taxon>
        <taxon>Sporormiaceae</taxon>
        <taxon>Westerdykella</taxon>
    </lineage>
</organism>
<dbReference type="Proteomes" id="UP000800097">
    <property type="component" value="Unassembled WGS sequence"/>
</dbReference>
<gene>
    <name evidence="2" type="ORF">EI97DRAFT_257602</name>
</gene>
<accession>A0A6A6JQ80</accession>
<dbReference type="EMBL" id="ML986488">
    <property type="protein sequence ID" value="KAF2278537.1"/>
    <property type="molecule type" value="Genomic_DNA"/>
</dbReference>
<dbReference type="AlphaFoldDB" id="A0A6A6JQ80"/>
<reference evidence="2" key="1">
    <citation type="journal article" date="2020" name="Stud. Mycol.">
        <title>101 Dothideomycetes genomes: a test case for predicting lifestyles and emergence of pathogens.</title>
        <authorList>
            <person name="Haridas S."/>
            <person name="Albert R."/>
            <person name="Binder M."/>
            <person name="Bloem J."/>
            <person name="Labutti K."/>
            <person name="Salamov A."/>
            <person name="Andreopoulos B."/>
            <person name="Baker S."/>
            <person name="Barry K."/>
            <person name="Bills G."/>
            <person name="Bluhm B."/>
            <person name="Cannon C."/>
            <person name="Castanera R."/>
            <person name="Culley D."/>
            <person name="Daum C."/>
            <person name="Ezra D."/>
            <person name="Gonzalez J."/>
            <person name="Henrissat B."/>
            <person name="Kuo A."/>
            <person name="Liang C."/>
            <person name="Lipzen A."/>
            <person name="Lutzoni F."/>
            <person name="Magnuson J."/>
            <person name="Mondo S."/>
            <person name="Nolan M."/>
            <person name="Ohm R."/>
            <person name="Pangilinan J."/>
            <person name="Park H.-J."/>
            <person name="Ramirez L."/>
            <person name="Alfaro M."/>
            <person name="Sun H."/>
            <person name="Tritt A."/>
            <person name="Yoshinaga Y."/>
            <person name="Zwiers L.-H."/>
            <person name="Turgeon B."/>
            <person name="Goodwin S."/>
            <person name="Spatafora J."/>
            <person name="Crous P."/>
            <person name="Grigoriev I."/>
        </authorList>
    </citation>
    <scope>NUCLEOTIDE SEQUENCE</scope>
    <source>
        <strain evidence="2">CBS 379.55</strain>
    </source>
</reference>
<keyword evidence="3" id="KW-1185">Reference proteome</keyword>
<evidence type="ECO:0000313" key="2">
    <source>
        <dbReference type="EMBL" id="KAF2278537.1"/>
    </source>
</evidence>
<feature type="region of interest" description="Disordered" evidence="1">
    <location>
        <begin position="62"/>
        <end position="84"/>
    </location>
</feature>
<evidence type="ECO:0000256" key="1">
    <source>
        <dbReference type="SAM" id="MobiDB-lite"/>
    </source>
</evidence>
<sequence length="191" mass="21703">MDKGAVQNRYNYPIFRCGTAREPPNLQWHIRLFRTLNSSVHLTPTPQPLSYTLDNIPSHSKISPSAPCGRQSCPEPSFHIRTSPPSSMAAASWDFKRPTMNLQLDWALFNILSPELRTLVFRAVFSNPGGSFTSPAMRRCRKCEHGHSSGAMIWIRCFQHGSIHAMENRESLLTTFIVLSPKRTIDSWLFC</sequence>
<dbReference type="GeneID" id="54547367"/>
<dbReference type="RefSeq" id="XP_033656076.1">
    <property type="nucleotide sequence ID" value="XM_033794192.1"/>
</dbReference>
<proteinExistence type="predicted"/>
<name>A0A6A6JQ80_WESOR</name>